<evidence type="ECO:0008006" key="6">
    <source>
        <dbReference type="Google" id="ProtNLM"/>
    </source>
</evidence>
<keyword evidence="4" id="KW-1185">Reference proteome</keyword>
<dbReference type="InterPro" id="IPR038750">
    <property type="entry name" value="YczE/YyaS-like"/>
</dbReference>
<dbReference type="PANTHER" id="PTHR40078:SF1">
    <property type="entry name" value="INTEGRAL MEMBRANE PROTEIN"/>
    <property type="match status" value="1"/>
</dbReference>
<feature type="transmembrane region" description="Helical" evidence="1">
    <location>
        <begin position="80"/>
        <end position="100"/>
    </location>
</feature>
<evidence type="ECO:0000256" key="1">
    <source>
        <dbReference type="SAM" id="Phobius"/>
    </source>
</evidence>
<gene>
    <name evidence="3" type="ORF">FHL05_07915</name>
    <name evidence="2" type="ORF">FHL06_04035</name>
</gene>
<dbReference type="AlphaFoldDB" id="A0A5P0ZXN4"/>
<sequence length="218" mass="23900">MIKKINLVTFFMMIIGISLVGLGVSVLRITNVGTDPFSAMNIGFSQISGLSFGVAQLIVNIIIFIVQLKYSRDTIGLGTLLNLTLLAFISDFFLSLFQNFGWSSLNLIQRGIGLILAVLIISFGMSLYMTSGLGVAPYDSLGMFLPKVTKIPFRVWRVLTDGTCVVIAFFCKSTIGIGTLAIFLLTGPTVSMINNKFTVKFKEHLENLSLSRNQIHSN</sequence>
<feature type="transmembrane region" description="Helical" evidence="1">
    <location>
        <begin position="112"/>
        <end position="138"/>
    </location>
</feature>
<keyword evidence="1" id="KW-0812">Transmembrane</keyword>
<dbReference type="PANTHER" id="PTHR40078">
    <property type="entry name" value="INTEGRAL MEMBRANE PROTEIN-RELATED"/>
    <property type="match status" value="1"/>
</dbReference>
<reference evidence="4 5" key="1">
    <citation type="journal article" date="2019" name="Syst. Appl. Microbiol.">
        <title>Polyphasic characterization of two novel Lactobacillus spp. isolated from blown salami packages: Description of Lactobacillus halodurans sp. nov. and Lactobacillus salsicarnum sp. nov.</title>
        <authorList>
            <person name="Schuster J.A."/>
            <person name="Klingl A."/>
            <person name="Vogel R.F."/>
            <person name="Ehrmann M.A."/>
        </authorList>
    </citation>
    <scope>NUCLEOTIDE SEQUENCE [LARGE SCALE GENOMIC DNA]</scope>
    <source>
        <strain evidence="3 4">TMW 1.1920</strain>
        <strain evidence="2 5">TMW 1.2172</strain>
    </source>
</reference>
<feature type="transmembrane region" description="Helical" evidence="1">
    <location>
        <begin position="47"/>
        <end position="68"/>
    </location>
</feature>
<accession>A0A5P0ZXN4</accession>
<dbReference type="Proteomes" id="UP000414364">
    <property type="component" value="Unassembled WGS sequence"/>
</dbReference>
<feature type="transmembrane region" description="Helical" evidence="1">
    <location>
        <begin position="158"/>
        <end position="185"/>
    </location>
</feature>
<comment type="caution">
    <text evidence="3">The sequence shown here is derived from an EMBL/GenBank/DDBJ whole genome shotgun (WGS) entry which is preliminary data.</text>
</comment>
<keyword evidence="1" id="KW-1133">Transmembrane helix</keyword>
<evidence type="ECO:0000313" key="3">
    <source>
        <dbReference type="EMBL" id="MQS97811.1"/>
    </source>
</evidence>
<evidence type="ECO:0000313" key="5">
    <source>
        <dbReference type="Proteomes" id="UP000414364"/>
    </source>
</evidence>
<dbReference type="RefSeq" id="WP_153384967.1">
    <property type="nucleotide sequence ID" value="NZ_VDFO01000027.1"/>
</dbReference>
<dbReference type="Proteomes" id="UP000371423">
    <property type="component" value="Unassembled WGS sequence"/>
</dbReference>
<dbReference type="Pfam" id="PF19700">
    <property type="entry name" value="DUF6198"/>
    <property type="match status" value="1"/>
</dbReference>
<name>A0A5P0ZXN4_9LACO</name>
<keyword evidence="1" id="KW-0472">Membrane</keyword>
<feature type="transmembrane region" description="Helical" evidence="1">
    <location>
        <begin position="7"/>
        <end position="27"/>
    </location>
</feature>
<proteinExistence type="predicted"/>
<dbReference type="OrthoDB" id="9814474at2"/>
<evidence type="ECO:0000313" key="2">
    <source>
        <dbReference type="EMBL" id="MQS75560.1"/>
    </source>
</evidence>
<dbReference type="EMBL" id="VDFO01000027">
    <property type="protein sequence ID" value="MQS97811.1"/>
    <property type="molecule type" value="Genomic_DNA"/>
</dbReference>
<protein>
    <recommendedName>
        <fullName evidence="6">YitT family protein</fullName>
    </recommendedName>
</protein>
<evidence type="ECO:0000313" key="4">
    <source>
        <dbReference type="Proteomes" id="UP000371423"/>
    </source>
</evidence>
<dbReference type="EMBL" id="VDFP01000005">
    <property type="protein sequence ID" value="MQS75560.1"/>
    <property type="molecule type" value="Genomic_DNA"/>
</dbReference>
<organism evidence="3 4">
    <name type="scientific">Companilactobacillus halodurans</name>
    <dbReference type="NCBI Taxonomy" id="2584183"/>
    <lineage>
        <taxon>Bacteria</taxon>
        <taxon>Bacillati</taxon>
        <taxon>Bacillota</taxon>
        <taxon>Bacilli</taxon>
        <taxon>Lactobacillales</taxon>
        <taxon>Lactobacillaceae</taxon>
        <taxon>Companilactobacillus</taxon>
    </lineage>
</organism>